<comment type="caution">
    <text evidence="1">The sequence shown here is derived from an EMBL/GenBank/DDBJ whole genome shotgun (WGS) entry which is preliminary data.</text>
</comment>
<proteinExistence type="predicted"/>
<evidence type="ECO:0000313" key="2">
    <source>
        <dbReference type="Proteomes" id="UP000011021"/>
    </source>
</evidence>
<dbReference type="Proteomes" id="UP000011021">
    <property type="component" value="Unassembled WGS sequence"/>
</dbReference>
<organism evidence="1 2">
    <name type="scientific">Lautropia mirabilis ATCC 51599</name>
    <dbReference type="NCBI Taxonomy" id="887898"/>
    <lineage>
        <taxon>Bacteria</taxon>
        <taxon>Pseudomonadati</taxon>
        <taxon>Pseudomonadota</taxon>
        <taxon>Betaproteobacteria</taxon>
        <taxon>Burkholderiales</taxon>
        <taxon>Burkholderiaceae</taxon>
        <taxon>Lautropia</taxon>
    </lineage>
</organism>
<dbReference type="HOGENOM" id="CLU_041904_0_0_4"/>
<dbReference type="RefSeq" id="WP_005672251.1">
    <property type="nucleotide sequence ID" value="NZ_CP146288.1"/>
</dbReference>
<dbReference type="EMBL" id="AEQP01000001">
    <property type="protein sequence ID" value="EFV96171.1"/>
    <property type="molecule type" value="Genomic_DNA"/>
</dbReference>
<gene>
    <name evidence="1" type="ORF">HMPREF0551_0354</name>
</gene>
<accession>E7RTT5</accession>
<dbReference type="PROSITE" id="PS51257">
    <property type="entry name" value="PROKAR_LIPOPROTEIN"/>
    <property type="match status" value="1"/>
</dbReference>
<sequence length="601" mass="66496">MRDQDRKGHTWLAAGLLALLAGCAGLSSPRAPVVAVSQGGVSVAAEPGEVDPQSLQAAAPQALTADADDELPERVEDVPQAQGPAPAGLTPTYCHNLYDALEGQIRSRQLVDAGEQRLPGYPFLRTNRFLASFGTDFESTLAASKLSERQAQAASLLKSPAFQAWLAQMQRLDTQVRHLEVSRLPAQAFPLYQLADRHALLGALDQCAPLLTVELTPADVPRILADAKVPDEYQRSLRALGLYPITGIGVASSIRNWEVHQREVFQRQRHPDFSGRAAFQRYRPAKTPSGADAWRTAAKVMQAVQRDALGIPKFLPAQRDALFEAFAPTFEVATVNDSDRIGRLQWIDLAGLVRDPRERFWLDVDTNVPAVYRQLTFTRFGKAVLPQLVYTIWFSERPMESGSDMLGGRLDGLVWRVTLDEDGAPLIFDTIQPSGRFAMFFPTRRLMPDAQARANVDSLVEWVYSPIDVAIEDWVGETWPGPLSLHVSSRTHQLVGIAAPGKAWGTPVFDNPPYQLVPDDVLRALPVPGDGRRSIYNQDGIVSGTERLGRWLLWSMGISNMGAIRQSGHQPTALVGRRHFDDPYLFQQRYRRVPVPEAGKR</sequence>
<dbReference type="AlphaFoldDB" id="E7RTT5"/>
<name>E7RTT5_9BURK</name>
<evidence type="ECO:0000313" key="1">
    <source>
        <dbReference type="EMBL" id="EFV96171.1"/>
    </source>
</evidence>
<protein>
    <submittedName>
        <fullName evidence="1">Uncharacterized protein</fullName>
    </submittedName>
</protein>
<dbReference type="eggNOG" id="ENOG502Z7KU">
    <property type="taxonomic scope" value="Bacteria"/>
</dbReference>
<reference evidence="1 2" key="1">
    <citation type="submission" date="2010-12" db="EMBL/GenBank/DDBJ databases">
        <authorList>
            <person name="Muzny D."/>
            <person name="Qin X."/>
            <person name="Deng J."/>
            <person name="Jiang H."/>
            <person name="Liu Y."/>
            <person name="Qu J."/>
            <person name="Song X.-Z."/>
            <person name="Zhang L."/>
            <person name="Thornton R."/>
            <person name="Coyle M."/>
            <person name="Francisco L."/>
            <person name="Jackson L."/>
            <person name="Javaid M."/>
            <person name="Korchina V."/>
            <person name="Kovar C."/>
            <person name="Mata R."/>
            <person name="Mathew T."/>
            <person name="Ngo R."/>
            <person name="Nguyen L."/>
            <person name="Nguyen N."/>
            <person name="Okwuonu G."/>
            <person name="Ongeri F."/>
            <person name="Pham C."/>
            <person name="Simmons D."/>
            <person name="Wilczek-Boney K."/>
            <person name="Hale W."/>
            <person name="Jakkamsetti A."/>
            <person name="Pham P."/>
            <person name="Ruth R."/>
            <person name="San Lucas F."/>
            <person name="Warren J."/>
            <person name="Zhang J."/>
            <person name="Zhao Z."/>
            <person name="Zhou C."/>
            <person name="Zhu D."/>
            <person name="Lee S."/>
            <person name="Bess C."/>
            <person name="Blankenburg K."/>
            <person name="Forbes L."/>
            <person name="Fu Q."/>
            <person name="Gubbala S."/>
            <person name="Hirani K."/>
            <person name="Jayaseelan J.C."/>
            <person name="Lara F."/>
            <person name="Munidasa M."/>
            <person name="Palculict T."/>
            <person name="Patil S."/>
            <person name="Pu L.-L."/>
            <person name="Saada N."/>
            <person name="Tang L."/>
            <person name="Weissenberger G."/>
            <person name="Zhu Y."/>
            <person name="Hemphill L."/>
            <person name="Shang Y."/>
            <person name="Youmans B."/>
            <person name="Ayvaz T."/>
            <person name="Ross M."/>
            <person name="Santibanez J."/>
            <person name="Aqrawi P."/>
            <person name="Gross S."/>
            <person name="Joshi V."/>
            <person name="Fowler G."/>
            <person name="Nazareth L."/>
            <person name="Reid J."/>
            <person name="Worley K."/>
            <person name="Petrosino J."/>
            <person name="Highlander S."/>
            <person name="Gibbs R."/>
        </authorList>
    </citation>
    <scope>NUCLEOTIDE SEQUENCE [LARGE SCALE GENOMIC DNA]</scope>
    <source>
        <strain evidence="1 2">ATCC 51599</strain>
    </source>
</reference>
<keyword evidence="2" id="KW-1185">Reference proteome</keyword>